<dbReference type="OrthoDB" id="3202607at2759"/>
<keyword evidence="2" id="KW-1185">Reference proteome</keyword>
<dbReference type="EMBL" id="KZ293659">
    <property type="protein sequence ID" value="PBK92269.1"/>
    <property type="molecule type" value="Genomic_DNA"/>
</dbReference>
<evidence type="ECO:0000313" key="1">
    <source>
        <dbReference type="EMBL" id="PBK92269.1"/>
    </source>
</evidence>
<reference evidence="2" key="1">
    <citation type="journal article" date="2017" name="Nat. Ecol. Evol.">
        <title>Genome expansion and lineage-specific genetic innovations in the forest pathogenic fungi Armillaria.</title>
        <authorList>
            <person name="Sipos G."/>
            <person name="Prasanna A.N."/>
            <person name="Walter M.C."/>
            <person name="O'Connor E."/>
            <person name="Balint B."/>
            <person name="Krizsan K."/>
            <person name="Kiss B."/>
            <person name="Hess J."/>
            <person name="Varga T."/>
            <person name="Slot J."/>
            <person name="Riley R."/>
            <person name="Boka B."/>
            <person name="Rigling D."/>
            <person name="Barry K."/>
            <person name="Lee J."/>
            <person name="Mihaltcheva S."/>
            <person name="LaButti K."/>
            <person name="Lipzen A."/>
            <person name="Waldron R."/>
            <person name="Moloney N.M."/>
            <person name="Sperisen C."/>
            <person name="Kredics L."/>
            <person name="Vagvoelgyi C."/>
            <person name="Patrignani A."/>
            <person name="Fitzpatrick D."/>
            <person name="Nagy I."/>
            <person name="Doyle S."/>
            <person name="Anderson J.B."/>
            <person name="Grigoriev I.V."/>
            <person name="Gueldener U."/>
            <person name="Muensterkoetter M."/>
            <person name="Nagy L.G."/>
        </authorList>
    </citation>
    <scope>NUCLEOTIDE SEQUENCE [LARGE SCALE GENOMIC DNA]</scope>
    <source>
        <strain evidence="2">Ar21-2</strain>
    </source>
</reference>
<dbReference type="OMA" id="FDELEWD"/>
<proteinExistence type="predicted"/>
<sequence length="473" mass="52870">MPICRNDSKSDPMLLHPWNSRLATFMVQAHPWESTTVFSALGGCSAYSFSTLGEAIHAPGVPNCRLHVLNGILHVPIDIASLEGLANAQPSHPNAQDIIEIDVDEPSLTNVVPESSSAAAFSSDLSASLPTGHKAKSRAKARLHRAFSCSDFQQTHQTSVKQVTTKKFNNAKTIHTDFEPIGQGYQGKRDEYDPVPYSLEMLKALGFDELEWDGYDPLPVVDVQRRVIAYLAGQPRDNFIPVRNEILHLFEHAQQECMFTEKYTNTRRGIFAFLTCGISFGGGQVRPGNLRASPRHQTVIDEIRGNWAIGRLVGFIDRAFEVAFPALRKEYESILTQTIRRIPSLHRNCTLHHRDYLNSALGVCAIYCDGNFNYTHGGHLVLWDLKLAIQFPPGSTIFIPSALFEHSNTIIQPGETRISFTQYSAAGLFQWIGNKGKTDREINEGDCTIEKVGVHRRKETAWSRGLKLFSKRL</sequence>
<dbReference type="Gene3D" id="3.60.130.30">
    <property type="match status" value="1"/>
</dbReference>
<dbReference type="InParanoid" id="A0A2H3DAM4"/>
<evidence type="ECO:0000313" key="2">
    <source>
        <dbReference type="Proteomes" id="UP000217790"/>
    </source>
</evidence>
<protein>
    <submittedName>
        <fullName evidence="1">Uncharacterized protein</fullName>
    </submittedName>
</protein>
<name>A0A2H3DAM4_ARMGA</name>
<dbReference type="Proteomes" id="UP000217790">
    <property type="component" value="Unassembled WGS sequence"/>
</dbReference>
<accession>A0A2H3DAM4</accession>
<gene>
    <name evidence="1" type="ORF">ARMGADRAFT_1081048</name>
</gene>
<dbReference type="AlphaFoldDB" id="A0A2H3DAM4"/>
<dbReference type="STRING" id="47427.A0A2H3DAM4"/>
<organism evidence="1 2">
    <name type="scientific">Armillaria gallica</name>
    <name type="common">Bulbous honey fungus</name>
    <name type="synonym">Armillaria bulbosa</name>
    <dbReference type="NCBI Taxonomy" id="47427"/>
    <lineage>
        <taxon>Eukaryota</taxon>
        <taxon>Fungi</taxon>
        <taxon>Dikarya</taxon>
        <taxon>Basidiomycota</taxon>
        <taxon>Agaricomycotina</taxon>
        <taxon>Agaricomycetes</taxon>
        <taxon>Agaricomycetidae</taxon>
        <taxon>Agaricales</taxon>
        <taxon>Marasmiineae</taxon>
        <taxon>Physalacriaceae</taxon>
        <taxon>Armillaria</taxon>
    </lineage>
</organism>